<dbReference type="RefSeq" id="WP_184199584.1">
    <property type="nucleotide sequence ID" value="NZ_JACIIV010000014.1"/>
</dbReference>
<sequence length="152" mass="15438">MRALLPLLLVLSGCAADRATSLGKVGGEAPRLVLTTPLVATNGATIGEAVLTEVASVDRIFIRAKGLPAGRHPVTIHAVARCSGDGFADAGAELPGVLPPIEAESDGRADLFADLPAPRLRGAADARLDADGMALIVRVAGQPIGCAAFRAR</sequence>
<dbReference type="Gene3D" id="2.60.40.200">
    <property type="entry name" value="Superoxide dismutase, copper/zinc binding domain"/>
    <property type="match status" value="1"/>
</dbReference>
<evidence type="ECO:0000256" key="1">
    <source>
        <dbReference type="ARBA" id="ARBA00010457"/>
    </source>
</evidence>
<name>A0A841L5Y9_9SPHN</name>
<dbReference type="SUPFAM" id="SSF49329">
    <property type="entry name" value="Cu,Zn superoxide dismutase-like"/>
    <property type="match status" value="1"/>
</dbReference>
<organism evidence="2 3">
    <name type="scientific">Polymorphobacter multimanifer</name>
    <dbReference type="NCBI Taxonomy" id="1070431"/>
    <lineage>
        <taxon>Bacteria</taxon>
        <taxon>Pseudomonadati</taxon>
        <taxon>Pseudomonadota</taxon>
        <taxon>Alphaproteobacteria</taxon>
        <taxon>Sphingomonadales</taxon>
        <taxon>Sphingosinicellaceae</taxon>
        <taxon>Polymorphobacter</taxon>
    </lineage>
</organism>
<dbReference type="GO" id="GO:0006801">
    <property type="term" value="P:superoxide metabolic process"/>
    <property type="evidence" value="ECO:0007669"/>
    <property type="project" value="InterPro"/>
</dbReference>
<proteinExistence type="inferred from homology"/>
<dbReference type="AlphaFoldDB" id="A0A841L5Y9"/>
<comment type="caution">
    <text evidence="2">The sequence shown here is derived from an EMBL/GenBank/DDBJ whole genome shotgun (WGS) entry which is preliminary data.</text>
</comment>
<comment type="similarity">
    <text evidence="1">Belongs to the Cu-Zn superoxide dismutase family.</text>
</comment>
<dbReference type="EMBL" id="JACIIV010000014">
    <property type="protein sequence ID" value="MBB6228017.1"/>
    <property type="molecule type" value="Genomic_DNA"/>
</dbReference>
<evidence type="ECO:0000313" key="2">
    <source>
        <dbReference type="EMBL" id="MBB6228017.1"/>
    </source>
</evidence>
<accession>A0A841L5Y9</accession>
<evidence type="ECO:0008006" key="4">
    <source>
        <dbReference type="Google" id="ProtNLM"/>
    </source>
</evidence>
<dbReference type="InterPro" id="IPR036423">
    <property type="entry name" value="SOD-like_Cu/Zn_dom_sf"/>
</dbReference>
<protein>
    <recommendedName>
        <fullName evidence="4">Superoxide dismutase family protein</fullName>
    </recommendedName>
</protein>
<dbReference type="GO" id="GO:0046872">
    <property type="term" value="F:metal ion binding"/>
    <property type="evidence" value="ECO:0007669"/>
    <property type="project" value="InterPro"/>
</dbReference>
<evidence type="ECO:0000313" key="3">
    <source>
        <dbReference type="Proteomes" id="UP000538147"/>
    </source>
</evidence>
<reference evidence="2 3" key="1">
    <citation type="submission" date="2020-08" db="EMBL/GenBank/DDBJ databases">
        <title>Genomic Encyclopedia of Type Strains, Phase IV (KMG-IV): sequencing the most valuable type-strain genomes for metagenomic binning, comparative biology and taxonomic classification.</title>
        <authorList>
            <person name="Goeker M."/>
        </authorList>
    </citation>
    <scope>NUCLEOTIDE SEQUENCE [LARGE SCALE GENOMIC DNA]</scope>
    <source>
        <strain evidence="2 3">DSM 102189</strain>
    </source>
</reference>
<dbReference type="Proteomes" id="UP000538147">
    <property type="component" value="Unassembled WGS sequence"/>
</dbReference>
<keyword evidence="3" id="KW-1185">Reference proteome</keyword>
<gene>
    <name evidence="2" type="ORF">FHS79_002199</name>
</gene>